<keyword evidence="1" id="KW-1133">Transmembrane helix</keyword>
<sequence>MKVKKVIIVYSIIVAVVIISIFYRYTYKNFDSILFVNHNSNYYYALNHKNLKETGDYRIKFFNLITYNKQTKKEKNIILKT</sequence>
<reference evidence="2 3" key="1">
    <citation type="submission" date="2021-03" db="EMBL/GenBank/DDBJ databases">
        <title>Genomic Encyclopedia of Type Strains, Phase IV (KMG-IV): sequencing the most valuable type-strain genomes for metagenomic binning, comparative biology and taxonomic classification.</title>
        <authorList>
            <person name="Goeker M."/>
        </authorList>
    </citation>
    <scope>NUCLEOTIDE SEQUENCE [LARGE SCALE GENOMIC DNA]</scope>
    <source>
        <strain evidence="2 3">DSM 3984</strain>
    </source>
</reference>
<protein>
    <submittedName>
        <fullName evidence="2">Uncharacterized protein</fullName>
    </submittedName>
</protein>
<keyword evidence="1" id="KW-0472">Membrane</keyword>
<dbReference type="EMBL" id="JAGGJZ010000002">
    <property type="protein sequence ID" value="MBP1889255.1"/>
    <property type="molecule type" value="Genomic_DNA"/>
</dbReference>
<keyword evidence="1" id="KW-0812">Transmembrane</keyword>
<gene>
    <name evidence="2" type="ORF">J2Z53_000836</name>
</gene>
<proteinExistence type="predicted"/>
<name>A0ABS4EZ38_9CLOT</name>
<organism evidence="2 3">
    <name type="scientific">Clostridium moniliforme</name>
    <dbReference type="NCBI Taxonomy" id="39489"/>
    <lineage>
        <taxon>Bacteria</taxon>
        <taxon>Bacillati</taxon>
        <taxon>Bacillota</taxon>
        <taxon>Clostridia</taxon>
        <taxon>Eubacteriales</taxon>
        <taxon>Clostridiaceae</taxon>
        <taxon>Clostridium</taxon>
    </lineage>
</organism>
<comment type="caution">
    <text evidence="2">The sequence shown here is derived from an EMBL/GenBank/DDBJ whole genome shotgun (WGS) entry which is preliminary data.</text>
</comment>
<accession>A0ABS4EZ38</accession>
<evidence type="ECO:0000313" key="3">
    <source>
        <dbReference type="Proteomes" id="UP000783390"/>
    </source>
</evidence>
<evidence type="ECO:0000256" key="1">
    <source>
        <dbReference type="SAM" id="Phobius"/>
    </source>
</evidence>
<feature type="transmembrane region" description="Helical" evidence="1">
    <location>
        <begin position="6"/>
        <end position="25"/>
    </location>
</feature>
<keyword evidence="3" id="KW-1185">Reference proteome</keyword>
<dbReference type="RefSeq" id="WP_209795968.1">
    <property type="nucleotide sequence ID" value="NZ_JAGGJZ010000002.1"/>
</dbReference>
<dbReference type="Proteomes" id="UP000783390">
    <property type="component" value="Unassembled WGS sequence"/>
</dbReference>
<evidence type="ECO:0000313" key="2">
    <source>
        <dbReference type="EMBL" id="MBP1889255.1"/>
    </source>
</evidence>